<dbReference type="EMBL" id="CYUD01000009">
    <property type="protein sequence ID" value="CUK08612.1"/>
    <property type="molecule type" value="Genomic_DNA"/>
</dbReference>
<name>A0A0P1IES1_9RHOB</name>
<dbReference type="AlphaFoldDB" id="A0A0P1IES1"/>
<keyword evidence="2" id="KW-1185">Reference proteome</keyword>
<evidence type="ECO:0000313" key="2">
    <source>
        <dbReference type="Proteomes" id="UP000051260"/>
    </source>
</evidence>
<accession>A0A0P1IES1</accession>
<protein>
    <submittedName>
        <fullName evidence="1">Uncharacterized protein</fullName>
    </submittedName>
</protein>
<sequence>MSAYLTRKLGGLWPNRLKFSRTRAMSALSAERSFAATCFNFYFADKAPIRCGCAYVRLRCAKLELDYF</sequence>
<gene>
    <name evidence="1" type="ORF">RUE5091_03103</name>
</gene>
<reference evidence="2" key="1">
    <citation type="submission" date="2015-09" db="EMBL/GenBank/DDBJ databases">
        <authorList>
            <person name="Rodrigo-Torres L."/>
            <person name="Arahal D.R."/>
        </authorList>
    </citation>
    <scope>NUCLEOTIDE SEQUENCE [LARGE SCALE GENOMIC DNA]</scope>
    <source>
        <strain evidence="2">CECT 5091</strain>
    </source>
</reference>
<dbReference type="STRING" id="1715692.RUE5091_03103"/>
<organism evidence="1 2">
    <name type="scientific">Ruegeria denitrificans</name>
    <dbReference type="NCBI Taxonomy" id="1715692"/>
    <lineage>
        <taxon>Bacteria</taxon>
        <taxon>Pseudomonadati</taxon>
        <taxon>Pseudomonadota</taxon>
        <taxon>Alphaproteobacteria</taxon>
        <taxon>Rhodobacterales</taxon>
        <taxon>Roseobacteraceae</taxon>
        <taxon>Ruegeria</taxon>
    </lineage>
</organism>
<dbReference type="Proteomes" id="UP000051260">
    <property type="component" value="Unassembled WGS sequence"/>
</dbReference>
<evidence type="ECO:0000313" key="1">
    <source>
        <dbReference type="EMBL" id="CUK08612.1"/>
    </source>
</evidence>
<proteinExistence type="predicted"/>